<dbReference type="Gene3D" id="3.40.850.10">
    <property type="entry name" value="Kinesin motor domain"/>
    <property type="match status" value="1"/>
</dbReference>
<feature type="region of interest" description="Disordered" evidence="6">
    <location>
        <begin position="1"/>
        <end position="91"/>
    </location>
</feature>
<feature type="compositionally biased region" description="Basic and acidic residues" evidence="6">
    <location>
        <begin position="646"/>
        <end position="659"/>
    </location>
</feature>
<organism evidence="8 9">
    <name type="scientific">Folsomia candida</name>
    <name type="common">Springtail</name>
    <dbReference type="NCBI Taxonomy" id="158441"/>
    <lineage>
        <taxon>Eukaryota</taxon>
        <taxon>Metazoa</taxon>
        <taxon>Ecdysozoa</taxon>
        <taxon>Arthropoda</taxon>
        <taxon>Hexapoda</taxon>
        <taxon>Collembola</taxon>
        <taxon>Entomobryomorpha</taxon>
        <taxon>Isotomoidea</taxon>
        <taxon>Isotomidae</taxon>
        <taxon>Proisotominae</taxon>
        <taxon>Folsomia</taxon>
    </lineage>
</organism>
<dbReference type="SUPFAM" id="SSF52540">
    <property type="entry name" value="P-loop containing nucleoside triphosphate hydrolases"/>
    <property type="match status" value="1"/>
</dbReference>
<keyword evidence="9" id="KW-1185">Reference proteome</keyword>
<gene>
    <name evidence="8" type="ORF">Fcan01_26044</name>
</gene>
<dbReference type="GO" id="GO:0005524">
    <property type="term" value="F:ATP binding"/>
    <property type="evidence" value="ECO:0007669"/>
    <property type="project" value="UniProtKB-KW"/>
</dbReference>
<evidence type="ECO:0000256" key="4">
    <source>
        <dbReference type="ARBA" id="ARBA00023212"/>
    </source>
</evidence>
<dbReference type="EMBL" id="LNIX01000040">
    <property type="protein sequence ID" value="OXA39226.1"/>
    <property type="molecule type" value="Genomic_DNA"/>
</dbReference>
<feature type="compositionally biased region" description="Acidic residues" evidence="6">
    <location>
        <begin position="75"/>
        <end position="90"/>
    </location>
</feature>
<evidence type="ECO:0000313" key="9">
    <source>
        <dbReference type="Proteomes" id="UP000198287"/>
    </source>
</evidence>
<proteinExistence type="inferred from homology"/>
<feature type="compositionally biased region" description="Polar residues" evidence="6">
    <location>
        <begin position="37"/>
        <end position="47"/>
    </location>
</feature>
<dbReference type="GO" id="GO:0005874">
    <property type="term" value="C:microtubule"/>
    <property type="evidence" value="ECO:0007669"/>
    <property type="project" value="TreeGrafter"/>
</dbReference>
<keyword evidence="3" id="KW-0067">ATP-binding</keyword>
<dbReference type="GO" id="GO:0008017">
    <property type="term" value="F:microtubule binding"/>
    <property type="evidence" value="ECO:0007669"/>
    <property type="project" value="InterPro"/>
</dbReference>
<reference evidence="8 9" key="1">
    <citation type="submission" date="2015-12" db="EMBL/GenBank/DDBJ databases">
        <title>The genome of Folsomia candida.</title>
        <authorList>
            <person name="Faddeeva A."/>
            <person name="Derks M.F."/>
            <person name="Anvar Y."/>
            <person name="Smit S."/>
            <person name="Van Straalen N."/>
            <person name="Roelofs D."/>
        </authorList>
    </citation>
    <scope>NUCLEOTIDE SEQUENCE [LARGE SCALE GENOMIC DNA]</scope>
    <source>
        <strain evidence="8 9">VU population</strain>
        <tissue evidence="8">Whole body</tissue>
    </source>
</reference>
<evidence type="ECO:0000256" key="2">
    <source>
        <dbReference type="ARBA" id="ARBA00022741"/>
    </source>
</evidence>
<evidence type="ECO:0000313" key="8">
    <source>
        <dbReference type="EMBL" id="OXA39226.1"/>
    </source>
</evidence>
<dbReference type="PANTHER" id="PTHR24115:SF191">
    <property type="entry name" value="KINESIN-LIKE PROTEIN KIF9"/>
    <property type="match status" value="1"/>
</dbReference>
<dbReference type="STRING" id="158441.A0A226D4P4"/>
<keyword evidence="2" id="KW-0547">Nucleotide-binding</keyword>
<feature type="compositionally biased region" description="Basic and acidic residues" evidence="6">
    <location>
        <begin position="13"/>
        <end position="23"/>
    </location>
</feature>
<dbReference type="PANTHER" id="PTHR24115">
    <property type="entry name" value="KINESIN-RELATED"/>
    <property type="match status" value="1"/>
</dbReference>
<dbReference type="AlphaFoldDB" id="A0A226D4P4"/>
<dbReference type="PROSITE" id="PS50067">
    <property type="entry name" value="KINESIN_MOTOR_2"/>
    <property type="match status" value="1"/>
</dbReference>
<comment type="caution">
    <text evidence="8">The sequence shown here is derived from an EMBL/GenBank/DDBJ whole genome shotgun (WGS) entry which is preliminary data.</text>
</comment>
<evidence type="ECO:0000256" key="1">
    <source>
        <dbReference type="ARBA" id="ARBA00004245"/>
    </source>
</evidence>
<evidence type="ECO:0000256" key="5">
    <source>
        <dbReference type="PROSITE-ProRule" id="PRU00283"/>
    </source>
</evidence>
<dbReference type="InterPro" id="IPR027640">
    <property type="entry name" value="Kinesin-like_fam"/>
</dbReference>
<dbReference type="InterPro" id="IPR036961">
    <property type="entry name" value="Kinesin_motor_dom_sf"/>
</dbReference>
<dbReference type="InterPro" id="IPR001752">
    <property type="entry name" value="Kinesin_motor_dom"/>
</dbReference>
<dbReference type="GO" id="GO:0003777">
    <property type="term" value="F:microtubule motor activity"/>
    <property type="evidence" value="ECO:0007669"/>
    <property type="project" value="InterPro"/>
</dbReference>
<dbReference type="GO" id="GO:0016887">
    <property type="term" value="F:ATP hydrolysis activity"/>
    <property type="evidence" value="ECO:0007669"/>
    <property type="project" value="TreeGrafter"/>
</dbReference>
<name>A0A226D4P4_FOLCA</name>
<feature type="region of interest" description="Disordered" evidence="6">
    <location>
        <begin position="646"/>
        <end position="799"/>
    </location>
</feature>
<comment type="similarity">
    <text evidence="5">Belongs to the TRAFAC class myosin-kinesin ATPase superfamily. Kinesin family.</text>
</comment>
<evidence type="ECO:0000259" key="7">
    <source>
        <dbReference type="PROSITE" id="PS50067"/>
    </source>
</evidence>
<feature type="compositionally biased region" description="Polar residues" evidence="6">
    <location>
        <begin position="361"/>
        <end position="374"/>
    </location>
</feature>
<sequence length="1031" mass="115057">MTKHGHKLSNESSRVHRAGDHRGGGGGGGVAGGANLLQVQESTGTSQDPHDVIVDDAAAENVAPVEKSQERLGEGDEQEEGEYSGEDGEGGDAVKVKLLQVQGVGRPLVWVRIRPTEPFDTSIFQVGEDEKKLRIIIEPEDRLLQKKTGATSAFTFFSDGILQTSEQEEVFQKTVKQLVEKGMEGVSGAVLCVGPEISGKNYTLFGPMSKYQHRGLVPRSLELIFDTIQAKQEDLEYHVILSMFEIHTGKIKDLFTLGPYDLNRVGEFGPKGLFYEEISSLEHGLSLILRGLTGQGLLHPEPFQTRYHTIVYVDILAKEKKLQRNKGDVKEWRSRLTFSKIASIPLREKAISKAKDPSPSAPNAFSCPQQNCFEPQQAPEEERLELPADPNPDPRLKPKCCRGPSGELAEGISIRRDMYFLEQMFLRSHELRKIHDYYNKLQSMGMYMLIRPPKLAPSQYFRQSKLTHCLKDIVSGNTIVRVILHVRPDRAFLQSTLESMRFAARARCIPVDPVRTRKAGKGCGDDDCLTFEEKINNMCQEMGIPNPGRIDGGAGIEGDDGAGAGANVNVNNFGQLAGDVKISPDQLKMVLTQATAFFDEKLDQLEGQCKDQVKSLFETFRETLIHVFDKDRENFYEFEHRQSADIDQLDDHDPFDHRNSTSNRKGPRKDKQGGKGVTTPKKGKSRGNHRVSGAVNKRQHNSHLSAEQDDDKSGGEGGGGAESSDGSPRTDKKSGGGEKSPQFNSAIVTVPGEDGVTEEIDAPSIVTEDGDNFEDGGGNSRENRAKSIEPRKTPDHHEAHQFQEKCWNDFIKSDSGSQVLDQFSQKQDAVRKILTDHDEAQQNLAIGMGKLTHLQLQLDILEQDRKFKGRLLDEHGIPMIITSPQEQQVRLEIQGVLKTEQELMTKLKEIRVSIEECKCRLDAAKREVEHVFQAFCMDAHGKHADLTHLPLSTLTHGVTTTLNRWSRVHRVKSVPKPDADHEPALSDDMLGANEKDIAMAREFEYLKRLARQQVETLMAAYPKRPPWVSYY</sequence>
<feature type="region of interest" description="Disordered" evidence="6">
    <location>
        <begin position="351"/>
        <end position="402"/>
    </location>
</feature>
<feature type="compositionally biased region" description="Basic and acidic residues" evidence="6">
    <location>
        <begin position="781"/>
        <end position="799"/>
    </location>
</feature>
<dbReference type="InterPro" id="IPR027417">
    <property type="entry name" value="P-loop_NTPase"/>
</dbReference>
<dbReference type="GO" id="GO:0007018">
    <property type="term" value="P:microtubule-based movement"/>
    <property type="evidence" value="ECO:0007669"/>
    <property type="project" value="InterPro"/>
</dbReference>
<evidence type="ECO:0000256" key="6">
    <source>
        <dbReference type="SAM" id="MobiDB-lite"/>
    </source>
</evidence>
<dbReference type="SMART" id="SM00129">
    <property type="entry name" value="KISc"/>
    <property type="match status" value="1"/>
</dbReference>
<dbReference type="Proteomes" id="UP000198287">
    <property type="component" value="Unassembled WGS sequence"/>
</dbReference>
<keyword evidence="4" id="KW-0206">Cytoskeleton</keyword>
<feature type="compositionally biased region" description="Basic and acidic residues" evidence="6">
    <location>
        <begin position="380"/>
        <end position="396"/>
    </location>
</feature>
<protein>
    <submittedName>
        <fullName evidence="8">Kinesin-like protein KIF9</fullName>
    </submittedName>
</protein>
<feature type="domain" description="Kinesin motor" evidence="7">
    <location>
        <begin position="106"/>
        <end position="509"/>
    </location>
</feature>
<evidence type="ECO:0000256" key="3">
    <source>
        <dbReference type="ARBA" id="ARBA00022840"/>
    </source>
</evidence>
<dbReference type="GO" id="GO:0005871">
    <property type="term" value="C:kinesin complex"/>
    <property type="evidence" value="ECO:0007669"/>
    <property type="project" value="TreeGrafter"/>
</dbReference>
<dbReference type="Pfam" id="PF00225">
    <property type="entry name" value="Kinesin"/>
    <property type="match status" value="2"/>
</dbReference>
<comment type="caution">
    <text evidence="5">Lacks conserved residue(s) required for the propagation of feature annotation.</text>
</comment>
<keyword evidence="4" id="KW-0963">Cytoplasm</keyword>
<accession>A0A226D4P4</accession>
<comment type="subcellular location">
    <subcellularLocation>
        <location evidence="1">Cytoplasm</location>
        <location evidence="1">Cytoskeleton</location>
    </subcellularLocation>
</comment>